<dbReference type="Pfam" id="PF02599">
    <property type="entry name" value="CsrA"/>
    <property type="match status" value="1"/>
</dbReference>
<protein>
    <recommendedName>
        <fullName evidence="5">Translational regulator CsrA</fullName>
    </recommendedName>
    <alternativeName>
        <fullName evidence="5">Carbon storage regulator</fullName>
    </alternativeName>
</protein>
<accession>A0AAX1EHT4</accession>
<dbReference type="SUPFAM" id="SSF117130">
    <property type="entry name" value="CsrA-like"/>
    <property type="match status" value="1"/>
</dbReference>
<dbReference type="PANTHER" id="PTHR34984">
    <property type="entry name" value="CARBON STORAGE REGULATOR"/>
    <property type="match status" value="1"/>
</dbReference>
<dbReference type="HAMAP" id="MF_00167">
    <property type="entry name" value="CsrA"/>
    <property type="match status" value="1"/>
</dbReference>
<comment type="subcellular location">
    <subcellularLocation>
        <location evidence="5">Cytoplasm</location>
    </subcellularLocation>
</comment>
<proteinExistence type="inferred from homology"/>
<name>A0AAX1EHT4_9GAMM</name>
<evidence type="ECO:0000256" key="6">
    <source>
        <dbReference type="SAM" id="MobiDB-lite"/>
    </source>
</evidence>
<keyword evidence="1 5" id="KW-0963">Cytoplasm</keyword>
<dbReference type="GO" id="GO:0005829">
    <property type="term" value="C:cytosol"/>
    <property type="evidence" value="ECO:0007669"/>
    <property type="project" value="TreeGrafter"/>
</dbReference>
<keyword evidence="5" id="KW-0678">Repressor</keyword>
<dbReference type="AlphaFoldDB" id="A0AAX1EHT4"/>
<dbReference type="InterPro" id="IPR003751">
    <property type="entry name" value="CsrA"/>
</dbReference>
<dbReference type="GO" id="GO:0045948">
    <property type="term" value="P:positive regulation of translational initiation"/>
    <property type="evidence" value="ECO:0007669"/>
    <property type="project" value="UniProtKB-UniRule"/>
</dbReference>
<dbReference type="Gene3D" id="2.60.40.4380">
    <property type="entry name" value="Translational regulator CsrA"/>
    <property type="match status" value="1"/>
</dbReference>
<comment type="similarity">
    <text evidence="5">Belongs to the CsrA/RsmA family.</text>
</comment>
<dbReference type="PANTHER" id="PTHR34984:SF1">
    <property type="entry name" value="CARBON STORAGE REGULATOR"/>
    <property type="match status" value="1"/>
</dbReference>
<evidence type="ECO:0000256" key="5">
    <source>
        <dbReference type="HAMAP-Rule" id="MF_00167"/>
    </source>
</evidence>
<feature type="region of interest" description="Disordered" evidence="6">
    <location>
        <begin position="54"/>
        <end position="75"/>
    </location>
</feature>
<dbReference type="EMBL" id="CP038254">
    <property type="protein sequence ID" value="QBR84680.1"/>
    <property type="molecule type" value="Genomic_DNA"/>
</dbReference>
<evidence type="ECO:0000256" key="1">
    <source>
        <dbReference type="ARBA" id="ARBA00022490"/>
    </source>
</evidence>
<evidence type="ECO:0000256" key="3">
    <source>
        <dbReference type="ARBA" id="ARBA00022884"/>
    </source>
</evidence>
<dbReference type="InterPro" id="IPR036107">
    <property type="entry name" value="CsrA_sf"/>
</dbReference>
<sequence>MLILFRRVGEQIYIDNGRIKIEVLKQNGDDIAIGIKAPASVDVHRKEVFMRNLLNGRPNSRLPTDSADKSSKEPT</sequence>
<evidence type="ECO:0000256" key="2">
    <source>
        <dbReference type="ARBA" id="ARBA00022845"/>
    </source>
</evidence>
<dbReference type="GO" id="GO:0045947">
    <property type="term" value="P:negative regulation of translational initiation"/>
    <property type="evidence" value="ECO:0007669"/>
    <property type="project" value="UniProtKB-UniRule"/>
</dbReference>
<gene>
    <name evidence="5" type="primary">csrA</name>
    <name evidence="7" type="ORF">E3983_10075</name>
</gene>
<comment type="subunit">
    <text evidence="5">Homodimer; the beta-strands of each monomer intercalate to form a hydrophobic core, while the alpha-helices form wings that extend away from the core.</text>
</comment>
<keyword evidence="4 5" id="KW-0010">Activator</keyword>
<keyword evidence="2 5" id="KW-0810">Translation regulation</keyword>
<reference evidence="7 8" key="1">
    <citation type="submission" date="2019-03" db="EMBL/GenBank/DDBJ databases">
        <title>Diverse conjugative elements silence natural transformation in Legionella species.</title>
        <authorList>
            <person name="Durieux I."/>
            <person name="Ginevra C."/>
            <person name="Attaiech L."/>
            <person name="Picq K."/>
            <person name="Juan P.A."/>
            <person name="Jarraud S."/>
            <person name="Charpentier X."/>
        </authorList>
    </citation>
    <scope>NUCLEOTIDE SEQUENCE [LARGE SCALE GENOMIC DNA]</scope>
    <source>
        <strain evidence="7 8">HL-0427-4011</strain>
    </source>
</reference>
<feature type="compositionally biased region" description="Basic and acidic residues" evidence="6">
    <location>
        <begin position="66"/>
        <end position="75"/>
    </location>
</feature>
<dbReference type="GO" id="GO:0006109">
    <property type="term" value="P:regulation of carbohydrate metabolic process"/>
    <property type="evidence" value="ECO:0007669"/>
    <property type="project" value="UniProtKB-UniRule"/>
</dbReference>
<dbReference type="Proteomes" id="UP000295517">
    <property type="component" value="Chromosome"/>
</dbReference>
<dbReference type="RefSeq" id="WP_135060866.1">
    <property type="nucleotide sequence ID" value="NZ_CP038254.1"/>
</dbReference>
<evidence type="ECO:0000256" key="4">
    <source>
        <dbReference type="ARBA" id="ARBA00023159"/>
    </source>
</evidence>
<keyword evidence="3 5" id="KW-0694">RNA-binding</keyword>
<dbReference type="GO" id="GO:0006402">
    <property type="term" value="P:mRNA catabolic process"/>
    <property type="evidence" value="ECO:0007669"/>
    <property type="project" value="InterPro"/>
</dbReference>
<organism evidence="7 8">
    <name type="scientific">Legionella israelensis</name>
    <dbReference type="NCBI Taxonomy" id="454"/>
    <lineage>
        <taxon>Bacteria</taxon>
        <taxon>Pseudomonadati</taxon>
        <taxon>Pseudomonadota</taxon>
        <taxon>Gammaproteobacteria</taxon>
        <taxon>Legionellales</taxon>
        <taxon>Legionellaceae</taxon>
        <taxon>Legionella</taxon>
    </lineage>
</organism>
<evidence type="ECO:0000313" key="8">
    <source>
        <dbReference type="Proteomes" id="UP000295517"/>
    </source>
</evidence>
<evidence type="ECO:0000313" key="7">
    <source>
        <dbReference type="EMBL" id="QBR84680.1"/>
    </source>
</evidence>
<comment type="function">
    <text evidence="5">A key translational regulator that binds mRNA to regulate translation initiation and/or mRNA stability. Mediates global changes in gene expression, shifting from rapid growth to stress survival by linking envelope stress, the stringent response and the catabolite repression systems. Usually binds in the 5'-UTR; binding at or near the Shine-Dalgarno sequence prevents ribosome-binding, repressing translation, binding elsewhere in the 5'-UTR can activate translation and/or stabilize the mRNA. Its function is antagonized by small RNA(s).</text>
</comment>
<dbReference type="GO" id="GO:0048027">
    <property type="term" value="F:mRNA 5'-UTR binding"/>
    <property type="evidence" value="ECO:0007669"/>
    <property type="project" value="UniProtKB-UniRule"/>
</dbReference>